<gene>
    <name evidence="3" type="ORF">PGLA2088_LOCUS34065</name>
</gene>
<protein>
    <recommendedName>
        <fullName evidence="2">WGR domain-containing protein</fullName>
    </recommendedName>
</protein>
<evidence type="ECO:0000259" key="2">
    <source>
        <dbReference type="PROSITE" id="PS51977"/>
    </source>
</evidence>
<dbReference type="SUPFAM" id="SSF142921">
    <property type="entry name" value="WGR domain-like"/>
    <property type="match status" value="1"/>
</dbReference>
<feature type="region of interest" description="Disordered" evidence="1">
    <location>
        <begin position="243"/>
        <end position="267"/>
    </location>
</feature>
<reference evidence="3" key="1">
    <citation type="submission" date="2021-02" db="EMBL/GenBank/DDBJ databases">
        <authorList>
            <person name="Dougan E. K."/>
            <person name="Rhodes N."/>
            <person name="Thang M."/>
            <person name="Chan C."/>
        </authorList>
    </citation>
    <scope>NUCLEOTIDE SEQUENCE</scope>
</reference>
<evidence type="ECO:0000313" key="4">
    <source>
        <dbReference type="Proteomes" id="UP000626109"/>
    </source>
</evidence>
<feature type="domain" description="WGR" evidence="2">
    <location>
        <begin position="56"/>
        <end position="152"/>
    </location>
</feature>
<proteinExistence type="predicted"/>
<dbReference type="InterPro" id="IPR036930">
    <property type="entry name" value="WGR_dom_sf"/>
</dbReference>
<comment type="caution">
    <text evidence="3">The sequence shown here is derived from an EMBL/GenBank/DDBJ whole genome shotgun (WGS) entry which is preliminary data.</text>
</comment>
<name>A0A813KKQ4_POLGL</name>
<dbReference type="PROSITE" id="PS51977">
    <property type="entry name" value="WGR"/>
    <property type="match status" value="1"/>
</dbReference>
<dbReference type="EMBL" id="CAJNNW010031150">
    <property type="protein sequence ID" value="CAE8706211.1"/>
    <property type="molecule type" value="Genomic_DNA"/>
</dbReference>
<sequence length="267" mass="29772">MAKAKKAIQVKSVKAKPSMKVMKAMTKLTKLAMPAIKAPMKQAIMKKPASKTKTATIKVPMIDSGLSSWAVELLALSPALGQDNFFRMKIDQIERTWSWWENWGGTGGDGQSSVQAFSTLALAQRRFREQFRSKTGNNFGRAFVAKEKKYKLVQNDELGAAPKPAAGQWQYYLPRGDIGWHNHPKQKNMEMLWKQSNCDGSLCIRVAWAPGNRFQNVLDFSKMELRRHPTGVRLAIRRVPHGETCSNEPPGHIPDAMANEHVGGGVA</sequence>
<dbReference type="Proteomes" id="UP000626109">
    <property type="component" value="Unassembled WGS sequence"/>
</dbReference>
<organism evidence="3 4">
    <name type="scientific">Polarella glacialis</name>
    <name type="common">Dinoflagellate</name>
    <dbReference type="NCBI Taxonomy" id="89957"/>
    <lineage>
        <taxon>Eukaryota</taxon>
        <taxon>Sar</taxon>
        <taxon>Alveolata</taxon>
        <taxon>Dinophyceae</taxon>
        <taxon>Suessiales</taxon>
        <taxon>Suessiaceae</taxon>
        <taxon>Polarella</taxon>
    </lineage>
</organism>
<dbReference type="InterPro" id="IPR008893">
    <property type="entry name" value="WGR_domain"/>
</dbReference>
<dbReference type="Pfam" id="PF05406">
    <property type="entry name" value="WGR"/>
    <property type="match status" value="1"/>
</dbReference>
<dbReference type="AlphaFoldDB" id="A0A813KKQ4"/>
<evidence type="ECO:0000256" key="1">
    <source>
        <dbReference type="SAM" id="MobiDB-lite"/>
    </source>
</evidence>
<accession>A0A813KKQ4</accession>
<evidence type="ECO:0000313" key="3">
    <source>
        <dbReference type="EMBL" id="CAE8706211.1"/>
    </source>
</evidence>